<feature type="compositionally biased region" description="Acidic residues" evidence="4">
    <location>
        <begin position="511"/>
        <end position="527"/>
    </location>
</feature>
<dbReference type="PROSITE" id="PS50082">
    <property type="entry name" value="WD_REPEATS_2"/>
    <property type="match status" value="1"/>
</dbReference>
<dbReference type="GO" id="GO:0080008">
    <property type="term" value="C:Cul4-RING E3 ubiquitin ligase complex"/>
    <property type="evidence" value="ECO:0007669"/>
    <property type="project" value="TreeGrafter"/>
</dbReference>
<keyword evidence="6" id="KW-1185">Reference proteome</keyword>
<gene>
    <name evidence="5" type="ORF">PILCRDRAFT_813345</name>
</gene>
<evidence type="ECO:0000313" key="6">
    <source>
        <dbReference type="Proteomes" id="UP000054166"/>
    </source>
</evidence>
<name>A0A0C3CHZ8_PILCF</name>
<dbReference type="InterPro" id="IPR015943">
    <property type="entry name" value="WD40/YVTN_repeat-like_dom_sf"/>
</dbReference>
<dbReference type="HOGENOM" id="CLU_030900_0_0_1"/>
<keyword evidence="2" id="KW-0677">Repeat</keyword>
<dbReference type="EMBL" id="KN832975">
    <property type="protein sequence ID" value="KIM89417.1"/>
    <property type="molecule type" value="Genomic_DNA"/>
</dbReference>
<reference evidence="5 6" key="1">
    <citation type="submission" date="2014-04" db="EMBL/GenBank/DDBJ databases">
        <authorList>
            <consortium name="DOE Joint Genome Institute"/>
            <person name="Kuo A."/>
            <person name="Tarkka M."/>
            <person name="Buscot F."/>
            <person name="Kohler A."/>
            <person name="Nagy L.G."/>
            <person name="Floudas D."/>
            <person name="Copeland A."/>
            <person name="Barry K.W."/>
            <person name="Cichocki N."/>
            <person name="Veneault-Fourrey C."/>
            <person name="LaButti K."/>
            <person name="Lindquist E.A."/>
            <person name="Lipzen A."/>
            <person name="Lundell T."/>
            <person name="Morin E."/>
            <person name="Murat C."/>
            <person name="Sun H."/>
            <person name="Tunlid A."/>
            <person name="Henrissat B."/>
            <person name="Grigoriev I.V."/>
            <person name="Hibbett D.S."/>
            <person name="Martin F."/>
            <person name="Nordberg H.P."/>
            <person name="Cantor M.N."/>
            <person name="Hua S.X."/>
        </authorList>
    </citation>
    <scope>NUCLEOTIDE SEQUENCE [LARGE SCALE GENOMIC DNA]</scope>
    <source>
        <strain evidence="5 6">F 1598</strain>
    </source>
</reference>
<evidence type="ECO:0000256" key="4">
    <source>
        <dbReference type="SAM" id="MobiDB-lite"/>
    </source>
</evidence>
<dbReference type="Pfam" id="PF00400">
    <property type="entry name" value="WD40"/>
    <property type="match status" value="3"/>
</dbReference>
<feature type="repeat" description="WD" evidence="3">
    <location>
        <begin position="40"/>
        <end position="73"/>
    </location>
</feature>
<dbReference type="STRING" id="765440.A0A0C3CHZ8"/>
<evidence type="ECO:0000256" key="2">
    <source>
        <dbReference type="ARBA" id="ARBA00022737"/>
    </source>
</evidence>
<dbReference type="Gene3D" id="2.130.10.10">
    <property type="entry name" value="YVTN repeat-like/Quinoprotein amine dehydrogenase"/>
    <property type="match status" value="1"/>
</dbReference>
<evidence type="ECO:0000256" key="3">
    <source>
        <dbReference type="PROSITE-ProRule" id="PRU00221"/>
    </source>
</evidence>
<dbReference type="InterPro" id="IPR001680">
    <property type="entry name" value="WD40_rpt"/>
</dbReference>
<dbReference type="GO" id="GO:0005737">
    <property type="term" value="C:cytoplasm"/>
    <property type="evidence" value="ECO:0007669"/>
    <property type="project" value="TreeGrafter"/>
</dbReference>
<dbReference type="PROSITE" id="PS50294">
    <property type="entry name" value="WD_REPEATS_REGION"/>
    <property type="match status" value="1"/>
</dbReference>
<proteinExistence type="predicted"/>
<protein>
    <submittedName>
        <fullName evidence="5">Uncharacterized protein</fullName>
    </submittedName>
</protein>
<dbReference type="Proteomes" id="UP000054166">
    <property type="component" value="Unassembled WGS sequence"/>
</dbReference>
<dbReference type="InterPro" id="IPR036322">
    <property type="entry name" value="WD40_repeat_dom_sf"/>
</dbReference>
<dbReference type="InParanoid" id="A0A0C3CHZ8"/>
<dbReference type="GO" id="GO:0045717">
    <property type="term" value="P:negative regulation of fatty acid biosynthetic process"/>
    <property type="evidence" value="ECO:0007669"/>
    <property type="project" value="TreeGrafter"/>
</dbReference>
<feature type="region of interest" description="Disordered" evidence="4">
    <location>
        <begin position="499"/>
        <end position="527"/>
    </location>
</feature>
<evidence type="ECO:0000256" key="1">
    <source>
        <dbReference type="ARBA" id="ARBA00022574"/>
    </source>
</evidence>
<reference evidence="6" key="2">
    <citation type="submission" date="2015-01" db="EMBL/GenBank/DDBJ databases">
        <title>Evolutionary Origins and Diversification of the Mycorrhizal Mutualists.</title>
        <authorList>
            <consortium name="DOE Joint Genome Institute"/>
            <consortium name="Mycorrhizal Genomics Consortium"/>
            <person name="Kohler A."/>
            <person name="Kuo A."/>
            <person name="Nagy L.G."/>
            <person name="Floudas D."/>
            <person name="Copeland A."/>
            <person name="Barry K.W."/>
            <person name="Cichocki N."/>
            <person name="Veneault-Fourrey C."/>
            <person name="LaButti K."/>
            <person name="Lindquist E.A."/>
            <person name="Lipzen A."/>
            <person name="Lundell T."/>
            <person name="Morin E."/>
            <person name="Murat C."/>
            <person name="Riley R."/>
            <person name="Ohm R."/>
            <person name="Sun H."/>
            <person name="Tunlid A."/>
            <person name="Henrissat B."/>
            <person name="Grigoriev I.V."/>
            <person name="Hibbett D.S."/>
            <person name="Martin F."/>
        </authorList>
    </citation>
    <scope>NUCLEOTIDE SEQUENCE [LARGE SCALE GENOMIC DNA]</scope>
    <source>
        <strain evidence="6">F 1598</strain>
    </source>
</reference>
<dbReference type="SMART" id="SM00320">
    <property type="entry name" value="WD40"/>
    <property type="match status" value="6"/>
</dbReference>
<sequence length="527" mass="58702">MSRGNYFGPADSVNSTASVRARRDTLDRVFAAGFPYSRKLEGHKSCVNTLTFSSGDGRWLASAGDDLHVQLWDFHQEDIHSPSCSFFGPRANVMVVAFSASNRYILSGGADSIVCKYDMSLAAIDAGNPRNYCDQYRQHSDMVRGIAPHPYQDEVFLSASDDGRILLHDGRAKNRLTRAQSTLQNNTEFTDVRSHPLVEHLFATSDSHGKVCLRDSRMAFGPLVNRTREGIVRIYNTKLSKKGSSYLSNPESSSITFDRQGTRLGVTMLHFKPTIYSVSDPHPIAICSGRYRPDGSPVPPGERSYSNSCTMKHGSFGGPGLATDEYFSAGSDDFRGYVWKLPDTAEMIERRQMIIADDWEADDSLSDIGFSEGQRAPRYVPVDLSRPAFQLNGHKSIVNSTLIHPSFLHILTSGVERHIILHATTESSPCALNMVRTDTNVRNVPDATPEDHERFIRALRGSHPMLNEEGEESGDEFDTIPLFDQILRHEADSDVFALRQWKRDPNSDSNSDSDSDSDTDDVQISEY</sequence>
<evidence type="ECO:0000313" key="5">
    <source>
        <dbReference type="EMBL" id="KIM89417.1"/>
    </source>
</evidence>
<organism evidence="5 6">
    <name type="scientific">Piloderma croceum (strain F 1598)</name>
    <dbReference type="NCBI Taxonomy" id="765440"/>
    <lineage>
        <taxon>Eukaryota</taxon>
        <taxon>Fungi</taxon>
        <taxon>Dikarya</taxon>
        <taxon>Basidiomycota</taxon>
        <taxon>Agaricomycotina</taxon>
        <taxon>Agaricomycetes</taxon>
        <taxon>Agaricomycetidae</taxon>
        <taxon>Atheliales</taxon>
        <taxon>Atheliaceae</taxon>
        <taxon>Piloderma</taxon>
    </lineage>
</organism>
<dbReference type="PANTHER" id="PTHR15574:SF40">
    <property type="entry name" value="WD AND TETRATRICOPEPTIDE REPEATS PROTEIN 1"/>
    <property type="match status" value="1"/>
</dbReference>
<dbReference type="OrthoDB" id="4869960at2759"/>
<dbReference type="SUPFAM" id="SSF50978">
    <property type="entry name" value="WD40 repeat-like"/>
    <property type="match status" value="1"/>
</dbReference>
<dbReference type="AlphaFoldDB" id="A0A0C3CHZ8"/>
<keyword evidence="1 3" id="KW-0853">WD repeat</keyword>
<accession>A0A0C3CHZ8</accession>
<dbReference type="InterPro" id="IPR045151">
    <property type="entry name" value="DCAF8"/>
</dbReference>
<dbReference type="PANTHER" id="PTHR15574">
    <property type="entry name" value="WD REPEAT DOMAIN-CONTAINING FAMILY"/>
    <property type="match status" value="1"/>
</dbReference>